<dbReference type="HOGENOM" id="CLU_1714419_0_0_1"/>
<name>R0KFZ0_EXST2</name>
<proteinExistence type="predicted"/>
<evidence type="ECO:0000313" key="2">
    <source>
        <dbReference type="EMBL" id="EOA88214.1"/>
    </source>
</evidence>
<keyword evidence="3" id="KW-1185">Reference proteome</keyword>
<organism evidence="2 3">
    <name type="scientific">Exserohilum turcicum (strain 28A)</name>
    <name type="common">Northern leaf blight fungus</name>
    <name type="synonym">Setosphaeria turcica</name>
    <dbReference type="NCBI Taxonomy" id="671987"/>
    <lineage>
        <taxon>Eukaryota</taxon>
        <taxon>Fungi</taxon>
        <taxon>Dikarya</taxon>
        <taxon>Ascomycota</taxon>
        <taxon>Pezizomycotina</taxon>
        <taxon>Dothideomycetes</taxon>
        <taxon>Pleosporomycetidae</taxon>
        <taxon>Pleosporales</taxon>
        <taxon>Pleosporineae</taxon>
        <taxon>Pleosporaceae</taxon>
        <taxon>Exserohilum</taxon>
    </lineage>
</organism>
<dbReference type="GeneID" id="19404413"/>
<dbReference type="OrthoDB" id="2367685at2759"/>
<protein>
    <submittedName>
        <fullName evidence="2">Uncharacterized protein</fullName>
    </submittedName>
</protein>
<dbReference type="Gene3D" id="1.10.287.700">
    <property type="entry name" value="Helix hairpin bin"/>
    <property type="match status" value="1"/>
</dbReference>
<reference evidence="2 3" key="2">
    <citation type="journal article" date="2013" name="PLoS Genet.">
        <title>Comparative genome structure, secondary metabolite, and effector coding capacity across Cochliobolus pathogens.</title>
        <authorList>
            <person name="Condon B.J."/>
            <person name="Leng Y."/>
            <person name="Wu D."/>
            <person name="Bushley K.E."/>
            <person name="Ohm R.A."/>
            <person name="Otillar R."/>
            <person name="Martin J."/>
            <person name="Schackwitz W."/>
            <person name="Grimwood J."/>
            <person name="MohdZainudin N."/>
            <person name="Xue C."/>
            <person name="Wang R."/>
            <person name="Manning V.A."/>
            <person name="Dhillon B."/>
            <person name="Tu Z.J."/>
            <person name="Steffenson B.J."/>
            <person name="Salamov A."/>
            <person name="Sun H."/>
            <person name="Lowry S."/>
            <person name="LaButti K."/>
            <person name="Han J."/>
            <person name="Copeland A."/>
            <person name="Lindquist E."/>
            <person name="Barry K."/>
            <person name="Schmutz J."/>
            <person name="Baker S.E."/>
            <person name="Ciuffetti L.M."/>
            <person name="Grigoriev I.V."/>
            <person name="Zhong S."/>
            <person name="Turgeon B.G."/>
        </authorList>
    </citation>
    <scope>NUCLEOTIDE SEQUENCE [LARGE SCALE GENOMIC DNA]</scope>
    <source>
        <strain evidence="3">28A</strain>
    </source>
</reference>
<evidence type="ECO:0000313" key="3">
    <source>
        <dbReference type="Proteomes" id="UP000016935"/>
    </source>
</evidence>
<dbReference type="AlphaFoldDB" id="R0KFZ0"/>
<accession>R0KFZ0</accession>
<dbReference type="Proteomes" id="UP000016935">
    <property type="component" value="Unassembled WGS sequence"/>
</dbReference>
<dbReference type="eggNOG" id="ENOG502SPGU">
    <property type="taxonomic scope" value="Eukaryota"/>
</dbReference>
<reference evidence="2 3" key="1">
    <citation type="journal article" date="2012" name="PLoS Pathog.">
        <title>Diverse lifestyles and strategies of plant pathogenesis encoded in the genomes of eighteen Dothideomycetes fungi.</title>
        <authorList>
            <person name="Ohm R.A."/>
            <person name="Feau N."/>
            <person name="Henrissat B."/>
            <person name="Schoch C.L."/>
            <person name="Horwitz B.A."/>
            <person name="Barry K.W."/>
            <person name="Condon B.J."/>
            <person name="Copeland A.C."/>
            <person name="Dhillon B."/>
            <person name="Glaser F."/>
            <person name="Hesse C.N."/>
            <person name="Kosti I."/>
            <person name="LaButti K."/>
            <person name="Lindquist E.A."/>
            <person name="Lucas S."/>
            <person name="Salamov A.A."/>
            <person name="Bradshaw R.E."/>
            <person name="Ciuffetti L."/>
            <person name="Hamelin R.C."/>
            <person name="Kema G.H.J."/>
            <person name="Lawrence C."/>
            <person name="Scott J.A."/>
            <person name="Spatafora J.W."/>
            <person name="Turgeon B.G."/>
            <person name="de Wit P.J.G.M."/>
            <person name="Zhong S."/>
            <person name="Goodwin S.B."/>
            <person name="Grigoriev I.V."/>
        </authorList>
    </citation>
    <scope>NUCLEOTIDE SEQUENCE [LARGE SCALE GENOMIC DNA]</scope>
    <source>
        <strain evidence="3">28A</strain>
    </source>
</reference>
<evidence type="ECO:0000256" key="1">
    <source>
        <dbReference type="SAM" id="MobiDB-lite"/>
    </source>
</evidence>
<gene>
    <name evidence="2" type="ORF">SETTUDRAFT_38886</name>
</gene>
<dbReference type="STRING" id="671987.R0KFZ0"/>
<dbReference type="EMBL" id="KB908548">
    <property type="protein sequence ID" value="EOA88214.1"/>
    <property type="molecule type" value="Genomic_DNA"/>
</dbReference>
<dbReference type="RefSeq" id="XP_008024104.1">
    <property type="nucleotide sequence ID" value="XM_008025913.1"/>
</dbReference>
<sequence length="153" mass="16896">MPGYPTCPCTLVQSAYDPTRSAEQGGPSQQPERKSGGNGWKYAAAGAAGLAGGALLMHESDKIEEGFDHAKENVENFPENAAQWTGEKVQAVEDFPEDAAEWTGEKVQAVEDIPDRIENKWDGMVGGVEQWGDNMQEAYDYGKEERRYEDDDY</sequence>
<feature type="region of interest" description="Disordered" evidence="1">
    <location>
        <begin position="18"/>
        <end position="40"/>
    </location>
</feature>